<proteinExistence type="predicted"/>
<dbReference type="OrthoDB" id="9809746at2"/>
<dbReference type="PANTHER" id="PTHR43640">
    <property type="entry name" value="OS07G0260300 PROTEIN"/>
    <property type="match status" value="1"/>
</dbReference>
<sequence length="193" mass="21687">MSAVNSTMLELGTKAPKFSLQDTVTGKTVQLKDYRGNKALLVMFISNHCPYVKKIKEGLTEYAKDYLPKGVGIVAICSNDVENYPDDSPEKMKEDAAKYGYPFPYLYDETQEMAKAYKAACTPDLFLFDEKHELVYRGQFDNSRPGNDEPVTGKDLREATDQVLAGEEVPEDQTPSIGCNIKWKKGNEPEYFG</sequence>
<feature type="domain" description="Thioredoxin" evidence="2">
    <location>
        <begin position="9"/>
        <end position="165"/>
    </location>
</feature>
<evidence type="ECO:0000259" key="2">
    <source>
        <dbReference type="PROSITE" id="PS51352"/>
    </source>
</evidence>
<gene>
    <name evidence="3" type="ORF">CWD77_13205</name>
</gene>
<evidence type="ECO:0000313" key="4">
    <source>
        <dbReference type="Proteomes" id="UP000233398"/>
    </source>
</evidence>
<dbReference type="InterPro" id="IPR047262">
    <property type="entry name" value="PRX-like1"/>
</dbReference>
<dbReference type="RefSeq" id="WP_101074056.1">
    <property type="nucleotide sequence ID" value="NZ_PISP01000005.1"/>
</dbReference>
<dbReference type="GO" id="GO:0016491">
    <property type="term" value="F:oxidoreductase activity"/>
    <property type="evidence" value="ECO:0007669"/>
    <property type="project" value="InterPro"/>
</dbReference>
<organism evidence="3 4">
    <name type="scientific">Rhodohalobacter barkolensis</name>
    <dbReference type="NCBI Taxonomy" id="2053187"/>
    <lineage>
        <taxon>Bacteria</taxon>
        <taxon>Pseudomonadati</taxon>
        <taxon>Balneolota</taxon>
        <taxon>Balneolia</taxon>
        <taxon>Balneolales</taxon>
        <taxon>Balneolaceae</taxon>
        <taxon>Rhodohalobacter</taxon>
    </lineage>
</organism>
<accession>A0A2N0VF35</accession>
<dbReference type="Proteomes" id="UP000233398">
    <property type="component" value="Unassembled WGS sequence"/>
</dbReference>
<dbReference type="CDD" id="cd02969">
    <property type="entry name" value="PRX_like1"/>
    <property type="match status" value="1"/>
</dbReference>
<dbReference type="PROSITE" id="PS51352">
    <property type="entry name" value="THIOREDOXIN_2"/>
    <property type="match status" value="1"/>
</dbReference>
<dbReference type="InterPro" id="IPR013740">
    <property type="entry name" value="Redoxin"/>
</dbReference>
<evidence type="ECO:0000256" key="1">
    <source>
        <dbReference type="SAM" id="MobiDB-lite"/>
    </source>
</evidence>
<dbReference type="Gene3D" id="3.40.30.10">
    <property type="entry name" value="Glutaredoxin"/>
    <property type="match status" value="1"/>
</dbReference>
<keyword evidence="4" id="KW-1185">Reference proteome</keyword>
<dbReference type="EMBL" id="PISP01000005">
    <property type="protein sequence ID" value="PKD42806.1"/>
    <property type="molecule type" value="Genomic_DNA"/>
</dbReference>
<name>A0A2N0VF35_9BACT</name>
<reference evidence="3 4" key="1">
    <citation type="submission" date="2017-11" db="EMBL/GenBank/DDBJ databases">
        <title>Rhodohalobacter 15182 sp. nov., isolated from a salt lake.</title>
        <authorList>
            <person name="Han S."/>
        </authorList>
    </citation>
    <scope>NUCLEOTIDE SEQUENCE [LARGE SCALE GENOMIC DNA]</scope>
    <source>
        <strain evidence="3 4">15182</strain>
    </source>
</reference>
<dbReference type="PANTHER" id="PTHR43640:SF1">
    <property type="entry name" value="THIOREDOXIN-DEPENDENT PEROXIREDOXIN"/>
    <property type="match status" value="1"/>
</dbReference>
<protein>
    <submittedName>
        <fullName evidence="3">Thioredoxin family protein</fullName>
    </submittedName>
</protein>
<evidence type="ECO:0000313" key="3">
    <source>
        <dbReference type="EMBL" id="PKD42806.1"/>
    </source>
</evidence>
<dbReference type="SUPFAM" id="SSF52833">
    <property type="entry name" value="Thioredoxin-like"/>
    <property type="match status" value="1"/>
</dbReference>
<dbReference type="InterPro" id="IPR036249">
    <property type="entry name" value="Thioredoxin-like_sf"/>
</dbReference>
<comment type="caution">
    <text evidence="3">The sequence shown here is derived from an EMBL/GenBank/DDBJ whole genome shotgun (WGS) entry which is preliminary data.</text>
</comment>
<dbReference type="InterPro" id="IPR013766">
    <property type="entry name" value="Thioredoxin_domain"/>
</dbReference>
<dbReference type="Pfam" id="PF08534">
    <property type="entry name" value="Redoxin"/>
    <property type="match status" value="1"/>
</dbReference>
<feature type="region of interest" description="Disordered" evidence="1">
    <location>
        <begin position="139"/>
        <end position="159"/>
    </location>
</feature>
<dbReference type="AlphaFoldDB" id="A0A2N0VF35"/>